<evidence type="ECO:0000313" key="5">
    <source>
        <dbReference type="EMBL" id="TDW20648.1"/>
    </source>
</evidence>
<comment type="caution">
    <text evidence="5">The sequence shown here is derived from an EMBL/GenBank/DDBJ whole genome shotgun (WGS) entry which is preliminary data.</text>
</comment>
<dbReference type="FunFam" id="3.40.109.10:FF:000001">
    <property type="entry name" value="Nitroreductase family"/>
    <property type="match status" value="1"/>
</dbReference>
<dbReference type="OrthoDB" id="9810617at2"/>
<dbReference type="InterPro" id="IPR033877">
    <property type="entry name" value="Frm2/Hbn1"/>
</dbReference>
<dbReference type="Gene3D" id="3.40.109.10">
    <property type="entry name" value="NADH Oxidase"/>
    <property type="match status" value="1"/>
</dbReference>
<dbReference type="Pfam" id="PF00881">
    <property type="entry name" value="Nitroreductase"/>
    <property type="match status" value="1"/>
</dbReference>
<dbReference type="RefSeq" id="WP_134169048.1">
    <property type="nucleotide sequence ID" value="NZ_SODD01000011.1"/>
</dbReference>
<keyword evidence="3" id="KW-0560">Oxidoreductase</keyword>
<dbReference type="SUPFAM" id="SSF55469">
    <property type="entry name" value="FMN-dependent nitroreductase-like"/>
    <property type="match status" value="1"/>
</dbReference>
<sequence length="200" mass="23020">MKSILDSIKDRRTYYQISNEKVLDSAELEALVKDVAKHVPSPFNMQSQRIILLENEQHDTFWKIVKETLRKIVNNPEKFVSTETKIDTAFASGSATLLFFDDVDVVEGYAAKMPNYAENFRDWSRQANGMMQYAMWTTLESVGYGANLQHYNPVIDDEVKKTWNIPDSWRLVAQMPIGKPAGDPGDKEFMNIDDKVKIYK</sequence>
<dbReference type="InterPro" id="IPR029479">
    <property type="entry name" value="Nitroreductase"/>
</dbReference>
<dbReference type="GO" id="GO:0034599">
    <property type="term" value="P:cellular response to oxidative stress"/>
    <property type="evidence" value="ECO:0007669"/>
    <property type="project" value="InterPro"/>
</dbReference>
<keyword evidence="6" id="KW-1185">Reference proteome</keyword>
<dbReference type="CDD" id="cd02140">
    <property type="entry name" value="Frm2-like"/>
    <property type="match status" value="1"/>
</dbReference>
<organism evidence="5 6">
    <name type="scientific">Breznakia blatticola</name>
    <dbReference type="NCBI Taxonomy" id="1754012"/>
    <lineage>
        <taxon>Bacteria</taxon>
        <taxon>Bacillati</taxon>
        <taxon>Bacillota</taxon>
        <taxon>Erysipelotrichia</taxon>
        <taxon>Erysipelotrichales</taxon>
        <taxon>Erysipelotrichaceae</taxon>
        <taxon>Breznakia</taxon>
    </lineage>
</organism>
<dbReference type="PANTHER" id="PTHR43035">
    <property type="entry name" value="FATTY ACID REPRESSION MUTANT PROTEIN 2-RELATED"/>
    <property type="match status" value="1"/>
</dbReference>
<dbReference type="GO" id="GO:0016491">
    <property type="term" value="F:oxidoreductase activity"/>
    <property type="evidence" value="ECO:0007669"/>
    <property type="project" value="UniProtKB-KW"/>
</dbReference>
<protein>
    <recommendedName>
        <fullName evidence="4">Nitroreductase domain-containing protein</fullName>
    </recommendedName>
</protein>
<dbReference type="InterPro" id="IPR000415">
    <property type="entry name" value="Nitroreductase-like"/>
</dbReference>
<evidence type="ECO:0000256" key="3">
    <source>
        <dbReference type="ARBA" id="ARBA00023002"/>
    </source>
</evidence>
<evidence type="ECO:0000256" key="1">
    <source>
        <dbReference type="ARBA" id="ARBA00004496"/>
    </source>
</evidence>
<gene>
    <name evidence="5" type="ORF">EDD63_11161</name>
</gene>
<dbReference type="GO" id="GO:0005737">
    <property type="term" value="C:cytoplasm"/>
    <property type="evidence" value="ECO:0007669"/>
    <property type="project" value="UniProtKB-SubCell"/>
</dbReference>
<comment type="subcellular location">
    <subcellularLocation>
        <location evidence="1">Cytoplasm</location>
    </subcellularLocation>
</comment>
<dbReference type="PANTHER" id="PTHR43035:SF1">
    <property type="entry name" value="FATTY ACID REPRESSION MUTANT PROTEIN 2-RELATED"/>
    <property type="match status" value="1"/>
</dbReference>
<proteinExistence type="predicted"/>
<keyword evidence="2" id="KW-0963">Cytoplasm</keyword>
<dbReference type="EMBL" id="SODD01000011">
    <property type="protein sequence ID" value="TDW20648.1"/>
    <property type="molecule type" value="Genomic_DNA"/>
</dbReference>
<feature type="domain" description="Nitroreductase" evidence="4">
    <location>
        <begin position="8"/>
        <end position="179"/>
    </location>
</feature>
<accession>A0A4R7ZV12</accession>
<dbReference type="AlphaFoldDB" id="A0A4R7ZV12"/>
<name>A0A4R7ZV12_9FIRM</name>
<dbReference type="Proteomes" id="UP000294743">
    <property type="component" value="Unassembled WGS sequence"/>
</dbReference>
<reference evidence="5 6" key="1">
    <citation type="submission" date="2019-03" db="EMBL/GenBank/DDBJ databases">
        <title>Genomic Encyclopedia of Type Strains, Phase IV (KMG-IV): sequencing the most valuable type-strain genomes for metagenomic binning, comparative biology and taxonomic classification.</title>
        <authorList>
            <person name="Goeker M."/>
        </authorList>
    </citation>
    <scope>NUCLEOTIDE SEQUENCE [LARGE SCALE GENOMIC DNA]</scope>
    <source>
        <strain evidence="5 6">DSM 28867</strain>
    </source>
</reference>
<evidence type="ECO:0000256" key="2">
    <source>
        <dbReference type="ARBA" id="ARBA00022490"/>
    </source>
</evidence>
<evidence type="ECO:0000259" key="4">
    <source>
        <dbReference type="Pfam" id="PF00881"/>
    </source>
</evidence>
<evidence type="ECO:0000313" key="6">
    <source>
        <dbReference type="Proteomes" id="UP000294743"/>
    </source>
</evidence>